<evidence type="ECO:0000256" key="1">
    <source>
        <dbReference type="SAM" id="MobiDB-lite"/>
    </source>
</evidence>
<dbReference type="HOGENOM" id="CLU_2210258_0_0_1"/>
<feature type="transmembrane region" description="Helical" evidence="2">
    <location>
        <begin position="81"/>
        <end position="99"/>
    </location>
</feature>
<dbReference type="AlphaFoldDB" id="A0A067SEV6"/>
<evidence type="ECO:0000313" key="3">
    <source>
        <dbReference type="EMBL" id="KDR68527.1"/>
    </source>
</evidence>
<evidence type="ECO:0000256" key="2">
    <source>
        <dbReference type="SAM" id="Phobius"/>
    </source>
</evidence>
<proteinExistence type="predicted"/>
<feature type="compositionally biased region" description="Low complexity" evidence="1">
    <location>
        <begin position="15"/>
        <end position="27"/>
    </location>
</feature>
<evidence type="ECO:0000313" key="4">
    <source>
        <dbReference type="Proteomes" id="UP000027222"/>
    </source>
</evidence>
<reference evidence="4" key="1">
    <citation type="journal article" date="2014" name="Proc. Natl. Acad. Sci. U.S.A.">
        <title>Extensive sampling of basidiomycete genomes demonstrates inadequacy of the white-rot/brown-rot paradigm for wood decay fungi.</title>
        <authorList>
            <person name="Riley R."/>
            <person name="Salamov A.A."/>
            <person name="Brown D.W."/>
            <person name="Nagy L.G."/>
            <person name="Floudas D."/>
            <person name="Held B.W."/>
            <person name="Levasseur A."/>
            <person name="Lombard V."/>
            <person name="Morin E."/>
            <person name="Otillar R."/>
            <person name="Lindquist E.A."/>
            <person name="Sun H."/>
            <person name="LaButti K.M."/>
            <person name="Schmutz J."/>
            <person name="Jabbour D."/>
            <person name="Luo H."/>
            <person name="Baker S.E."/>
            <person name="Pisabarro A.G."/>
            <person name="Walton J.D."/>
            <person name="Blanchette R.A."/>
            <person name="Henrissat B."/>
            <person name="Martin F."/>
            <person name="Cullen D."/>
            <person name="Hibbett D.S."/>
            <person name="Grigoriev I.V."/>
        </authorList>
    </citation>
    <scope>NUCLEOTIDE SEQUENCE [LARGE SCALE GENOMIC DNA]</scope>
    <source>
        <strain evidence="4">CBS 339.88</strain>
    </source>
</reference>
<protein>
    <submittedName>
        <fullName evidence="3">Uncharacterized protein</fullName>
    </submittedName>
</protein>
<dbReference type="Proteomes" id="UP000027222">
    <property type="component" value="Unassembled WGS sequence"/>
</dbReference>
<keyword evidence="2" id="KW-0812">Transmembrane</keyword>
<keyword evidence="2" id="KW-1133">Transmembrane helix</keyword>
<dbReference type="EMBL" id="KL142407">
    <property type="protein sequence ID" value="KDR68527.1"/>
    <property type="molecule type" value="Genomic_DNA"/>
</dbReference>
<keyword evidence="2" id="KW-0472">Membrane</keyword>
<feature type="region of interest" description="Disordered" evidence="1">
    <location>
        <begin position="1"/>
        <end position="45"/>
    </location>
</feature>
<keyword evidence="4" id="KW-1185">Reference proteome</keyword>
<sequence length="107" mass="12374">MKVLGSIAEPNSEVQRPSQPQLQQPSRFHVIQMPRSQKRPEHSKEYGRTCFSSAFSSTHSVMPGELQKKCSSILTNYSDVFLDWYVLYIHIIPVFPFVFPERGVTRM</sequence>
<name>A0A067SEV6_GALM3</name>
<accession>A0A067SEV6</accession>
<gene>
    <name evidence="3" type="ORF">GALMADRAFT_1034104</name>
</gene>
<organism evidence="3 4">
    <name type="scientific">Galerina marginata (strain CBS 339.88)</name>
    <dbReference type="NCBI Taxonomy" id="685588"/>
    <lineage>
        <taxon>Eukaryota</taxon>
        <taxon>Fungi</taxon>
        <taxon>Dikarya</taxon>
        <taxon>Basidiomycota</taxon>
        <taxon>Agaricomycotina</taxon>
        <taxon>Agaricomycetes</taxon>
        <taxon>Agaricomycetidae</taxon>
        <taxon>Agaricales</taxon>
        <taxon>Agaricineae</taxon>
        <taxon>Strophariaceae</taxon>
        <taxon>Galerina</taxon>
    </lineage>
</organism>